<dbReference type="AlphaFoldDB" id="A0A139WU83"/>
<comment type="caution">
    <text evidence="1">The sequence shown here is derived from an EMBL/GenBank/DDBJ whole genome shotgun (WGS) entry which is preliminary data.</text>
</comment>
<dbReference type="EMBL" id="ANNX02000047">
    <property type="protein sequence ID" value="KYC35973.1"/>
    <property type="molecule type" value="Genomic_DNA"/>
</dbReference>
<evidence type="ECO:0000313" key="2">
    <source>
        <dbReference type="Proteomes" id="UP000076925"/>
    </source>
</evidence>
<dbReference type="RefSeq" id="WP_017748621.1">
    <property type="nucleotide sequence ID" value="NZ_KQ976354.1"/>
</dbReference>
<evidence type="ECO:0008006" key="3">
    <source>
        <dbReference type="Google" id="ProtNLM"/>
    </source>
</evidence>
<organism evidence="1 2">
    <name type="scientific">Scytonema hofmannii PCC 7110</name>
    <dbReference type="NCBI Taxonomy" id="128403"/>
    <lineage>
        <taxon>Bacteria</taxon>
        <taxon>Bacillati</taxon>
        <taxon>Cyanobacteriota</taxon>
        <taxon>Cyanophyceae</taxon>
        <taxon>Nostocales</taxon>
        <taxon>Scytonemataceae</taxon>
        <taxon>Scytonema</taxon>
    </lineage>
</organism>
<reference evidence="1 2" key="1">
    <citation type="journal article" date="2013" name="Genome Biol. Evol.">
        <title>Genomes of Stigonematalean cyanobacteria (subsection V) and the evolution of oxygenic photosynthesis from prokaryotes to plastids.</title>
        <authorList>
            <person name="Dagan T."/>
            <person name="Roettger M."/>
            <person name="Stucken K."/>
            <person name="Landan G."/>
            <person name="Koch R."/>
            <person name="Major P."/>
            <person name="Gould S.B."/>
            <person name="Goremykin V.V."/>
            <person name="Rippka R."/>
            <person name="Tandeau de Marsac N."/>
            <person name="Gugger M."/>
            <person name="Lockhart P.J."/>
            <person name="Allen J.F."/>
            <person name="Brune I."/>
            <person name="Maus I."/>
            <person name="Puhler A."/>
            <person name="Martin W.F."/>
        </authorList>
    </citation>
    <scope>NUCLEOTIDE SEQUENCE [LARGE SCALE GENOMIC DNA]</scope>
    <source>
        <strain evidence="1 2">PCC 7110</strain>
    </source>
</reference>
<evidence type="ECO:0000313" key="1">
    <source>
        <dbReference type="EMBL" id="KYC35973.1"/>
    </source>
</evidence>
<protein>
    <recommendedName>
        <fullName evidence="3">SPOR domain-containing protein</fullName>
    </recommendedName>
</protein>
<gene>
    <name evidence="1" type="ORF">WA1_40205</name>
</gene>
<accession>A0A139WU83</accession>
<sequence length="70" mass="7964">MQLKGGLDVLNRQTKGYRTALAPWIVIRVLSPTQQTIIGRFRSRSDADGHLAVLRRLMPDAELQVIFDME</sequence>
<dbReference type="Proteomes" id="UP000076925">
    <property type="component" value="Unassembled WGS sequence"/>
</dbReference>
<name>A0A139WU83_9CYAN</name>
<proteinExistence type="predicted"/>
<keyword evidence="2" id="KW-1185">Reference proteome</keyword>